<dbReference type="InterPro" id="IPR010982">
    <property type="entry name" value="Lambda_DNA-bd_dom_sf"/>
</dbReference>
<evidence type="ECO:0000313" key="2">
    <source>
        <dbReference type="Proteomes" id="UP000586827"/>
    </source>
</evidence>
<accession>A0A849CAI7</accession>
<sequence>MPNERLRDALLRKGFTPASAAESIGVDTKTIERWINNSSRTPYPKHRRALAALVNEAENFLWPDAVTPERRADLAEAEVVKIYPHRSLIPPDLWSRLLRDCSERIDILVLAGLFLAEEPSFAKTVKTIVRQGLSARMLFGDPLADEANKRSEEERLANGTVPARIRNALALVETLSDIEGVEIRFHGTTLYNSIFRFDDEMIVNMHVFGEPGAYAPAMHLRRLPAGDLFETYTTSFEHVWSISAAADFSRIRA</sequence>
<dbReference type="AlphaFoldDB" id="A0A849CAI7"/>
<evidence type="ECO:0000313" key="1">
    <source>
        <dbReference type="EMBL" id="NNH75853.1"/>
    </source>
</evidence>
<dbReference type="CDD" id="cd00093">
    <property type="entry name" value="HTH_XRE"/>
    <property type="match status" value="1"/>
</dbReference>
<name>A0A849CAI7_9NOCA</name>
<organism evidence="1 2">
    <name type="scientific">Nocardia uniformis</name>
    <dbReference type="NCBI Taxonomy" id="53432"/>
    <lineage>
        <taxon>Bacteria</taxon>
        <taxon>Bacillati</taxon>
        <taxon>Actinomycetota</taxon>
        <taxon>Actinomycetes</taxon>
        <taxon>Mycobacteriales</taxon>
        <taxon>Nocardiaceae</taxon>
        <taxon>Nocardia</taxon>
    </lineage>
</organism>
<dbReference type="EMBL" id="JABELX010000029">
    <property type="protein sequence ID" value="NNH75853.1"/>
    <property type="molecule type" value="Genomic_DNA"/>
</dbReference>
<reference evidence="1 2" key="1">
    <citation type="submission" date="2020-05" db="EMBL/GenBank/DDBJ databases">
        <title>MicrobeNet Type strains.</title>
        <authorList>
            <person name="Nicholson A.C."/>
        </authorList>
    </citation>
    <scope>NUCLEOTIDE SEQUENCE [LARGE SCALE GENOMIC DNA]</scope>
    <source>
        <strain evidence="1 2">JCM 3224</strain>
    </source>
</reference>
<dbReference type="GO" id="GO:0003677">
    <property type="term" value="F:DNA binding"/>
    <property type="evidence" value="ECO:0007669"/>
    <property type="project" value="InterPro"/>
</dbReference>
<dbReference type="Gene3D" id="1.10.260.40">
    <property type="entry name" value="lambda repressor-like DNA-binding domains"/>
    <property type="match status" value="1"/>
</dbReference>
<proteinExistence type="predicted"/>
<gene>
    <name evidence="1" type="ORF">HLB23_39395</name>
</gene>
<dbReference type="RefSeq" id="WP_170264432.1">
    <property type="nucleotide sequence ID" value="NZ_JABELX010000029.1"/>
</dbReference>
<dbReference type="InterPro" id="IPR001387">
    <property type="entry name" value="Cro/C1-type_HTH"/>
</dbReference>
<dbReference type="Proteomes" id="UP000586827">
    <property type="component" value="Unassembled WGS sequence"/>
</dbReference>
<protein>
    <submittedName>
        <fullName evidence="1">XRE family transcriptional regulator</fullName>
    </submittedName>
</protein>
<comment type="caution">
    <text evidence="1">The sequence shown here is derived from an EMBL/GenBank/DDBJ whole genome shotgun (WGS) entry which is preliminary data.</text>
</comment>
<dbReference type="SUPFAM" id="SSF47413">
    <property type="entry name" value="lambda repressor-like DNA-binding domains"/>
    <property type="match status" value="1"/>
</dbReference>
<keyword evidence="2" id="KW-1185">Reference proteome</keyword>